<dbReference type="EMBL" id="JBHUPC010000010">
    <property type="protein sequence ID" value="MFD2891046.1"/>
    <property type="molecule type" value="Genomic_DNA"/>
</dbReference>
<reference evidence="3" key="1">
    <citation type="journal article" date="2019" name="Int. J. Syst. Evol. Microbiol.">
        <title>The Global Catalogue of Microorganisms (GCM) 10K type strain sequencing project: providing services to taxonomists for standard genome sequencing and annotation.</title>
        <authorList>
            <consortium name="The Broad Institute Genomics Platform"/>
            <consortium name="The Broad Institute Genome Sequencing Center for Infectious Disease"/>
            <person name="Wu L."/>
            <person name="Ma J."/>
        </authorList>
    </citation>
    <scope>NUCLEOTIDE SEQUENCE [LARGE SCALE GENOMIC DNA]</scope>
    <source>
        <strain evidence="3">KCTC 22671</strain>
    </source>
</reference>
<dbReference type="PANTHER" id="PTHR32309">
    <property type="entry name" value="TYROSINE-PROTEIN KINASE"/>
    <property type="match status" value="1"/>
</dbReference>
<dbReference type="RefSeq" id="WP_379810576.1">
    <property type="nucleotide sequence ID" value="NZ_JBHUPC010000010.1"/>
</dbReference>
<keyword evidence="1" id="KW-0472">Membrane</keyword>
<gene>
    <name evidence="2" type="ORF">ACFS5J_03350</name>
</gene>
<evidence type="ECO:0000313" key="2">
    <source>
        <dbReference type="EMBL" id="MFD2891046.1"/>
    </source>
</evidence>
<organism evidence="2 3">
    <name type="scientific">Flavobacterium chuncheonense</name>
    <dbReference type="NCBI Taxonomy" id="2026653"/>
    <lineage>
        <taxon>Bacteria</taxon>
        <taxon>Pseudomonadati</taxon>
        <taxon>Bacteroidota</taxon>
        <taxon>Flavobacteriia</taxon>
        <taxon>Flavobacteriales</taxon>
        <taxon>Flavobacteriaceae</taxon>
        <taxon>Flavobacterium</taxon>
    </lineage>
</organism>
<feature type="transmembrane region" description="Helical" evidence="1">
    <location>
        <begin position="30"/>
        <end position="48"/>
    </location>
</feature>
<evidence type="ECO:0000313" key="3">
    <source>
        <dbReference type="Proteomes" id="UP001597534"/>
    </source>
</evidence>
<feature type="transmembrane region" description="Helical" evidence="1">
    <location>
        <begin position="321"/>
        <end position="339"/>
    </location>
</feature>
<keyword evidence="3" id="KW-1185">Reference proteome</keyword>
<dbReference type="Proteomes" id="UP001597534">
    <property type="component" value="Unassembled WGS sequence"/>
</dbReference>
<accession>A0ABW5YJ46</accession>
<proteinExistence type="predicted"/>
<dbReference type="InterPro" id="IPR050445">
    <property type="entry name" value="Bact_polysacc_biosynth/exp"/>
</dbReference>
<comment type="caution">
    <text evidence="2">The sequence shown here is derived from an EMBL/GenBank/DDBJ whole genome shotgun (WGS) entry which is preliminary data.</text>
</comment>
<evidence type="ECO:0000256" key="1">
    <source>
        <dbReference type="SAM" id="Phobius"/>
    </source>
</evidence>
<name>A0ABW5YJ46_9FLAO</name>
<protein>
    <submittedName>
        <fullName evidence="2">Lipopolysaccharide biosynthesis protein</fullName>
    </submittedName>
</protein>
<sequence>MIEEKEELTFKTMIILILEWYHYLKSKWKVLFIAGCLGGVLGLVYSVLKKPVYVATLTYVVEDAKSSGGGLGVLASSFGFNVGGGGPAGVFSGNNLMDFFKSRSMVERTLLSPVQSNGKTISLAEMYIDNMGWKEDDKLSKIIFNPGSKREGFTRAQDSILGVIYNKIIKESLSVEQKDLKTGIGTITFVDANESFAKYFTDNLVNTVTEFYIETQSKKARENVEILERQTDSVRNELNNAIKGVAVANDNVYGLNPALNVNRVPSARRQVDVQANTAILTEIVKQLELARVTLRKETPLIQIIDEPILPLKIERLGKLKGIVVGGFLFGFFTLIFLILRKVFKDLLV</sequence>
<keyword evidence="1" id="KW-0812">Transmembrane</keyword>
<dbReference type="PANTHER" id="PTHR32309:SF13">
    <property type="entry name" value="FERRIC ENTEROBACTIN TRANSPORT PROTEIN FEPE"/>
    <property type="match status" value="1"/>
</dbReference>
<keyword evidence="1" id="KW-1133">Transmembrane helix</keyword>